<dbReference type="Proteomes" id="UP001596507">
    <property type="component" value="Unassembled WGS sequence"/>
</dbReference>
<dbReference type="PANTHER" id="PTHR30055">
    <property type="entry name" value="HTH-TYPE TRANSCRIPTIONAL REGULATOR RUTR"/>
    <property type="match status" value="1"/>
</dbReference>
<dbReference type="PROSITE" id="PS50977">
    <property type="entry name" value="HTH_TETR_2"/>
    <property type="match status" value="1"/>
</dbReference>
<dbReference type="Gene3D" id="1.10.357.10">
    <property type="entry name" value="Tetracycline Repressor, domain 2"/>
    <property type="match status" value="1"/>
</dbReference>
<keyword evidence="1 2" id="KW-0238">DNA-binding</keyword>
<dbReference type="InterPro" id="IPR001647">
    <property type="entry name" value="HTH_TetR"/>
</dbReference>
<proteinExistence type="predicted"/>
<dbReference type="InterPro" id="IPR023772">
    <property type="entry name" value="DNA-bd_HTH_TetR-type_CS"/>
</dbReference>
<name>A0ABW2HCB0_9MICO</name>
<dbReference type="InterPro" id="IPR009057">
    <property type="entry name" value="Homeodomain-like_sf"/>
</dbReference>
<feature type="DNA-binding region" description="H-T-H motif" evidence="2">
    <location>
        <begin position="34"/>
        <end position="53"/>
    </location>
</feature>
<protein>
    <submittedName>
        <fullName evidence="4">TetR/AcrR family transcriptional regulator</fullName>
    </submittedName>
</protein>
<evidence type="ECO:0000313" key="5">
    <source>
        <dbReference type="Proteomes" id="UP001596507"/>
    </source>
</evidence>
<comment type="caution">
    <text evidence="4">The sequence shown here is derived from an EMBL/GenBank/DDBJ whole genome shotgun (WGS) entry which is preliminary data.</text>
</comment>
<dbReference type="RefSeq" id="WP_262873818.1">
    <property type="nucleotide sequence ID" value="NZ_BAABKW010000002.1"/>
</dbReference>
<dbReference type="SUPFAM" id="SSF48498">
    <property type="entry name" value="Tetracyclin repressor-like, C-terminal domain"/>
    <property type="match status" value="1"/>
</dbReference>
<gene>
    <name evidence="4" type="ORF">ACFQRL_08295</name>
</gene>
<dbReference type="PROSITE" id="PS01081">
    <property type="entry name" value="HTH_TETR_1"/>
    <property type="match status" value="1"/>
</dbReference>
<dbReference type="InterPro" id="IPR036271">
    <property type="entry name" value="Tet_transcr_reg_TetR-rel_C_sf"/>
</dbReference>
<dbReference type="Pfam" id="PF17932">
    <property type="entry name" value="TetR_C_24"/>
    <property type="match status" value="1"/>
</dbReference>
<evidence type="ECO:0000313" key="4">
    <source>
        <dbReference type="EMBL" id="MFC7268952.1"/>
    </source>
</evidence>
<dbReference type="PANTHER" id="PTHR30055:SF237">
    <property type="entry name" value="TRANSCRIPTIONAL REPRESSOR MCE3R"/>
    <property type="match status" value="1"/>
</dbReference>
<dbReference type="PRINTS" id="PR00455">
    <property type="entry name" value="HTHTETR"/>
</dbReference>
<dbReference type="Pfam" id="PF00440">
    <property type="entry name" value="TetR_N"/>
    <property type="match status" value="1"/>
</dbReference>
<reference evidence="5" key="1">
    <citation type="journal article" date="2019" name="Int. J. Syst. Evol. Microbiol.">
        <title>The Global Catalogue of Microorganisms (GCM) 10K type strain sequencing project: providing services to taxonomists for standard genome sequencing and annotation.</title>
        <authorList>
            <consortium name="The Broad Institute Genomics Platform"/>
            <consortium name="The Broad Institute Genome Sequencing Center for Infectious Disease"/>
            <person name="Wu L."/>
            <person name="Ma J."/>
        </authorList>
    </citation>
    <scope>NUCLEOTIDE SEQUENCE [LARGE SCALE GENOMIC DNA]</scope>
    <source>
        <strain evidence="5">CGMCC 1.15772</strain>
    </source>
</reference>
<keyword evidence="5" id="KW-1185">Reference proteome</keyword>
<dbReference type="EMBL" id="JBHTBE010000001">
    <property type="protein sequence ID" value="MFC7268952.1"/>
    <property type="molecule type" value="Genomic_DNA"/>
</dbReference>
<sequence>MTTTSRERAKADRRTAIVRAAAAQFARRGFSGVSLEEIGAAVGVSGPAVYRHFASKQALLGTILVETSEGLLAGGREVAAAHASAEDTLAALIGFHLDFALSSPDVIRVQDRDLASLGAADNHAVRRLQREYVDLWVEVLARLHAECTGDDLRVRAQACFGLLNSTPHSTRTSDARARGILTAMALAALSA</sequence>
<organism evidence="4 5">
    <name type="scientific">Microbacterium fluvii</name>
    <dbReference type="NCBI Taxonomy" id="415215"/>
    <lineage>
        <taxon>Bacteria</taxon>
        <taxon>Bacillati</taxon>
        <taxon>Actinomycetota</taxon>
        <taxon>Actinomycetes</taxon>
        <taxon>Micrococcales</taxon>
        <taxon>Microbacteriaceae</taxon>
        <taxon>Microbacterium</taxon>
    </lineage>
</organism>
<evidence type="ECO:0000256" key="1">
    <source>
        <dbReference type="ARBA" id="ARBA00023125"/>
    </source>
</evidence>
<dbReference type="Gene3D" id="1.10.10.60">
    <property type="entry name" value="Homeodomain-like"/>
    <property type="match status" value="1"/>
</dbReference>
<accession>A0ABW2HCB0</accession>
<evidence type="ECO:0000256" key="2">
    <source>
        <dbReference type="PROSITE-ProRule" id="PRU00335"/>
    </source>
</evidence>
<dbReference type="InterPro" id="IPR050109">
    <property type="entry name" value="HTH-type_TetR-like_transc_reg"/>
</dbReference>
<dbReference type="InterPro" id="IPR041490">
    <property type="entry name" value="KstR2_TetR_C"/>
</dbReference>
<feature type="domain" description="HTH tetR-type" evidence="3">
    <location>
        <begin position="11"/>
        <end position="71"/>
    </location>
</feature>
<evidence type="ECO:0000259" key="3">
    <source>
        <dbReference type="PROSITE" id="PS50977"/>
    </source>
</evidence>
<dbReference type="SUPFAM" id="SSF46689">
    <property type="entry name" value="Homeodomain-like"/>
    <property type="match status" value="1"/>
</dbReference>